<keyword evidence="5" id="KW-0548">Nucleotidyltransferase</keyword>
<dbReference type="Gene3D" id="3.90.580.10">
    <property type="entry name" value="Zinc finger, CHC2-type domain"/>
    <property type="match status" value="1"/>
</dbReference>
<dbReference type="InterPro" id="IPR036977">
    <property type="entry name" value="DNA_primase_Znf_CHC2"/>
</dbReference>
<organism evidence="5">
    <name type="scientific">anaerobic digester metagenome</name>
    <dbReference type="NCBI Taxonomy" id="1263854"/>
    <lineage>
        <taxon>unclassified sequences</taxon>
        <taxon>metagenomes</taxon>
        <taxon>ecological metagenomes</taxon>
    </lineage>
</organism>
<dbReference type="Gene3D" id="3.40.1360.10">
    <property type="match status" value="1"/>
</dbReference>
<dbReference type="AlphaFoldDB" id="A0A485LUJ6"/>
<sequence>MIRDIERIYGTLLSRQYQKKLFQDLEGLQEKGDSLIARCPFHEDEHPTFIIYPDRPEYFCFVCGARGDWLGYLQLKTGMDFFGALRLLAGEAGIDPVAYDKNAWDDELSRTILLELMAGFFTTSLYSPAGERELFYLYNRRYAMGEVEGSSFGFYPGYLQTREYLVSQGLTDEFLDKVLDAVWSRDAEEFRLTIPYRDTAGRLMGMIGRDVTKKGPEAYRALTDLSILRDSPFLLYKHRGSEDLLVVEGFLDALLVDRIGLIPVAGVGKSGLSAGQCDTIASYGTRRCILCLGSGRERKDLMLKSADLVESRGMQAAFLPLGDEYEDLDHFIRATELKDFRKLLKKTCTREEYMRGQMT</sequence>
<evidence type="ECO:0000256" key="3">
    <source>
        <dbReference type="ARBA" id="ARBA00022833"/>
    </source>
</evidence>
<keyword evidence="3" id="KW-0862">Zinc</keyword>
<dbReference type="PANTHER" id="PTHR30313:SF2">
    <property type="entry name" value="DNA PRIMASE"/>
    <property type="match status" value="1"/>
</dbReference>
<dbReference type="InterPro" id="IPR037068">
    <property type="entry name" value="DNA_primase_core_N_sf"/>
</dbReference>
<evidence type="ECO:0000256" key="1">
    <source>
        <dbReference type="ARBA" id="ARBA00022723"/>
    </source>
</evidence>
<reference evidence="5" key="1">
    <citation type="submission" date="2019-03" db="EMBL/GenBank/DDBJ databases">
        <authorList>
            <person name="Hao L."/>
        </authorList>
    </citation>
    <scope>NUCLEOTIDE SEQUENCE</scope>
</reference>
<dbReference type="EMBL" id="CAADRM010000017">
    <property type="protein sequence ID" value="VFU11724.1"/>
    <property type="molecule type" value="Genomic_DNA"/>
</dbReference>
<evidence type="ECO:0000313" key="5">
    <source>
        <dbReference type="EMBL" id="VFU11724.1"/>
    </source>
</evidence>
<dbReference type="GO" id="GO:0008270">
    <property type="term" value="F:zinc ion binding"/>
    <property type="evidence" value="ECO:0007669"/>
    <property type="project" value="UniProtKB-KW"/>
</dbReference>
<dbReference type="GO" id="GO:0005737">
    <property type="term" value="C:cytoplasm"/>
    <property type="evidence" value="ECO:0007669"/>
    <property type="project" value="TreeGrafter"/>
</dbReference>
<dbReference type="InterPro" id="IPR002694">
    <property type="entry name" value="Znf_CHC2"/>
</dbReference>
<gene>
    <name evidence="5" type="primary">dnaG</name>
    <name evidence="5" type="ORF">SCFA_1130012</name>
</gene>
<dbReference type="Gene3D" id="3.90.980.10">
    <property type="entry name" value="DNA primase, catalytic core, N-terminal domain"/>
    <property type="match status" value="1"/>
</dbReference>
<keyword evidence="1" id="KW-0479">Metal-binding</keyword>
<dbReference type="PANTHER" id="PTHR30313">
    <property type="entry name" value="DNA PRIMASE"/>
    <property type="match status" value="1"/>
</dbReference>
<dbReference type="SMART" id="SM00400">
    <property type="entry name" value="ZnF_CHCC"/>
    <property type="match status" value="1"/>
</dbReference>
<dbReference type="InterPro" id="IPR050219">
    <property type="entry name" value="DnaG_primase"/>
</dbReference>
<dbReference type="GO" id="GO:0003899">
    <property type="term" value="F:DNA-directed RNA polymerase activity"/>
    <property type="evidence" value="ECO:0007669"/>
    <property type="project" value="InterPro"/>
</dbReference>
<dbReference type="GO" id="GO:0003677">
    <property type="term" value="F:DNA binding"/>
    <property type="evidence" value="ECO:0007669"/>
    <property type="project" value="InterPro"/>
</dbReference>
<dbReference type="SUPFAM" id="SSF56731">
    <property type="entry name" value="DNA primase core"/>
    <property type="match status" value="1"/>
</dbReference>
<accession>A0A485LUJ6</accession>
<name>A0A485LUJ6_9ZZZZ</name>
<keyword evidence="2" id="KW-0863">Zinc-finger</keyword>
<evidence type="ECO:0000256" key="2">
    <source>
        <dbReference type="ARBA" id="ARBA00022771"/>
    </source>
</evidence>
<dbReference type="SUPFAM" id="SSF57783">
    <property type="entry name" value="Zinc beta-ribbon"/>
    <property type="match status" value="1"/>
</dbReference>
<dbReference type="EC" id="2.7.7.-" evidence="5"/>
<evidence type="ECO:0000259" key="4">
    <source>
        <dbReference type="SMART" id="SM00400"/>
    </source>
</evidence>
<protein>
    <submittedName>
        <fullName evidence="5">DNA primase (Bacterial type)</fullName>
        <ecNumber evidence="5">2.7.7.-</ecNumber>
    </submittedName>
</protein>
<feature type="domain" description="Zinc finger CHC2-type" evidence="4">
    <location>
        <begin position="35"/>
        <end position="89"/>
    </location>
</feature>
<proteinExistence type="predicted"/>
<dbReference type="Pfam" id="PF01807">
    <property type="entry name" value="Zn_ribbon_DnaG"/>
    <property type="match status" value="1"/>
</dbReference>
<keyword evidence="5" id="KW-0808">Transferase</keyword>
<dbReference type="GO" id="GO:0006269">
    <property type="term" value="P:DNA replication, synthesis of primer"/>
    <property type="evidence" value="ECO:0007669"/>
    <property type="project" value="TreeGrafter"/>
</dbReference>